<keyword evidence="2" id="KW-1185">Reference proteome</keyword>
<accession>A0ACC2RW24</accession>
<evidence type="ECO:0000313" key="2">
    <source>
        <dbReference type="Proteomes" id="UP001165960"/>
    </source>
</evidence>
<proteinExistence type="predicted"/>
<dbReference type="EMBL" id="QTSX02006459">
    <property type="protein sequence ID" value="KAJ9054222.1"/>
    <property type="molecule type" value="Genomic_DNA"/>
</dbReference>
<evidence type="ECO:0000313" key="1">
    <source>
        <dbReference type="EMBL" id="KAJ9054222.1"/>
    </source>
</evidence>
<sequence>MFPQLVLILSVSLVTAAPFPNNMSDDMTRKLRGSPRLLDFVLNLQITDNTVSAAQIQDPPLLLQTINDINFDARERFPCHHTCKEINHLTTPVKH</sequence>
<comment type="caution">
    <text evidence="1">The sequence shown here is derived from an EMBL/GenBank/DDBJ whole genome shotgun (WGS) entry which is preliminary data.</text>
</comment>
<gene>
    <name evidence="1" type="ORF">DSO57_1016859</name>
</gene>
<organism evidence="1 2">
    <name type="scientific">Entomophthora muscae</name>
    <dbReference type="NCBI Taxonomy" id="34485"/>
    <lineage>
        <taxon>Eukaryota</taxon>
        <taxon>Fungi</taxon>
        <taxon>Fungi incertae sedis</taxon>
        <taxon>Zoopagomycota</taxon>
        <taxon>Entomophthoromycotina</taxon>
        <taxon>Entomophthoromycetes</taxon>
        <taxon>Entomophthorales</taxon>
        <taxon>Entomophthoraceae</taxon>
        <taxon>Entomophthora</taxon>
    </lineage>
</organism>
<protein>
    <submittedName>
        <fullName evidence="1">Uncharacterized protein</fullName>
    </submittedName>
</protein>
<dbReference type="Proteomes" id="UP001165960">
    <property type="component" value="Unassembled WGS sequence"/>
</dbReference>
<reference evidence="1" key="1">
    <citation type="submission" date="2022-04" db="EMBL/GenBank/DDBJ databases">
        <title>Genome of the entomopathogenic fungus Entomophthora muscae.</title>
        <authorList>
            <person name="Elya C."/>
            <person name="Lovett B.R."/>
            <person name="Lee E."/>
            <person name="Macias A.M."/>
            <person name="Hajek A.E."/>
            <person name="De Bivort B.L."/>
            <person name="Kasson M.T."/>
            <person name="De Fine Licht H.H."/>
            <person name="Stajich J.E."/>
        </authorList>
    </citation>
    <scope>NUCLEOTIDE SEQUENCE</scope>
    <source>
        <strain evidence="1">Berkeley</strain>
    </source>
</reference>
<name>A0ACC2RW24_9FUNG</name>